<evidence type="ECO:0000313" key="2">
    <source>
        <dbReference type="EMBL" id="MFM0718917.1"/>
    </source>
</evidence>
<accession>A0ABW9EIQ2</accession>
<gene>
    <name evidence="2" type="ORF">PQQ73_21535</name>
</gene>
<evidence type="ECO:0000313" key="3">
    <source>
        <dbReference type="Proteomes" id="UP001629392"/>
    </source>
</evidence>
<dbReference type="Proteomes" id="UP001629392">
    <property type="component" value="Unassembled WGS sequence"/>
</dbReference>
<evidence type="ECO:0000256" key="1">
    <source>
        <dbReference type="ARBA" id="ARBA00009759"/>
    </source>
</evidence>
<dbReference type="PANTHER" id="PTHR20854:SF4">
    <property type="entry name" value="INOSITOL-1-MONOPHOSPHATASE-RELATED"/>
    <property type="match status" value="1"/>
</dbReference>
<dbReference type="PANTHER" id="PTHR20854">
    <property type="entry name" value="INOSITOL MONOPHOSPHATASE"/>
    <property type="match status" value="1"/>
</dbReference>
<comment type="similarity">
    <text evidence="1">Belongs to the inositol monophosphatase superfamily.</text>
</comment>
<dbReference type="InterPro" id="IPR000760">
    <property type="entry name" value="Inositol_monophosphatase-like"/>
</dbReference>
<dbReference type="Pfam" id="PF00459">
    <property type="entry name" value="Inositol_P"/>
    <property type="match status" value="1"/>
</dbReference>
<proteinExistence type="inferred from homology"/>
<dbReference type="Gene3D" id="3.40.190.80">
    <property type="match status" value="1"/>
</dbReference>
<dbReference type="PRINTS" id="PR00377">
    <property type="entry name" value="IMPHPHTASES"/>
</dbReference>
<organism evidence="2 3">
    <name type="scientific">Paraburkholderia strydomiana</name>
    <dbReference type="NCBI Taxonomy" id="1245417"/>
    <lineage>
        <taxon>Bacteria</taxon>
        <taxon>Pseudomonadati</taxon>
        <taxon>Pseudomonadota</taxon>
        <taxon>Betaproteobacteria</taxon>
        <taxon>Burkholderiales</taxon>
        <taxon>Burkholderiaceae</taxon>
        <taxon>Paraburkholderia</taxon>
    </lineage>
</organism>
<reference evidence="2 3" key="1">
    <citation type="journal article" date="2024" name="Chem. Sci.">
        <title>Discovery of megapolipeptins by genome mining of a Burkholderiales bacteria collection.</title>
        <authorList>
            <person name="Paulo B.S."/>
            <person name="Recchia M.J.J."/>
            <person name="Lee S."/>
            <person name="Fergusson C.H."/>
            <person name="Romanowski S.B."/>
            <person name="Hernandez A."/>
            <person name="Krull N."/>
            <person name="Liu D.Y."/>
            <person name="Cavanagh H."/>
            <person name="Bos A."/>
            <person name="Gray C.A."/>
            <person name="Murphy B.T."/>
            <person name="Linington R.G."/>
            <person name="Eustaquio A.S."/>
        </authorList>
    </citation>
    <scope>NUCLEOTIDE SEQUENCE [LARGE SCALE GENOMIC DNA]</scope>
    <source>
        <strain evidence="2 3">RL17-350-BIC-E</strain>
    </source>
</reference>
<sequence>MMIDVDESYCVTVLQSITNRIAETFERPGPDFTIPDFVRQITALNQMCASEMRDALSSRFPQISWSSAEEANAKAQAEPAPSTAYWVYDPIDAAYHLAQGLPLWSSSLALVVNGRTEFGIVYDPVLKETFVARRNCGATLNGRPLRPNGKKQLRGAVVATFLPPYGHGDPSRHAMTLELMSAIAPHVFVIRQMASASLQLAYVAAGRLDALFEVGSTIHDWLAGSLLVEEAGFRMTDLEGQPFGWTAEGILAAAPGISESVIAITSEICRGRKSISSN</sequence>
<evidence type="ECO:0008006" key="4">
    <source>
        <dbReference type="Google" id="ProtNLM"/>
    </source>
</evidence>
<dbReference type="EMBL" id="JAQQCL010000017">
    <property type="protein sequence ID" value="MFM0718917.1"/>
    <property type="molecule type" value="Genomic_DNA"/>
</dbReference>
<keyword evidence="3" id="KW-1185">Reference proteome</keyword>
<name>A0ABW9EIQ2_9BURK</name>
<comment type="caution">
    <text evidence="2">The sequence shown here is derived from an EMBL/GenBank/DDBJ whole genome shotgun (WGS) entry which is preliminary data.</text>
</comment>
<dbReference type="SUPFAM" id="SSF56655">
    <property type="entry name" value="Carbohydrate phosphatase"/>
    <property type="match status" value="1"/>
</dbReference>
<dbReference type="Gene3D" id="3.30.540.10">
    <property type="entry name" value="Fructose-1,6-Bisphosphatase, subunit A, domain 1"/>
    <property type="match status" value="1"/>
</dbReference>
<protein>
    <recommendedName>
        <fullName evidence="4">Inositol monophosphatase</fullName>
    </recommendedName>
</protein>
<dbReference type="RefSeq" id="WP_408154908.1">
    <property type="nucleotide sequence ID" value="NZ_JAQQCL010000017.1"/>
</dbReference>